<feature type="compositionally biased region" description="Low complexity" evidence="1">
    <location>
        <begin position="374"/>
        <end position="391"/>
    </location>
</feature>
<feature type="compositionally biased region" description="Polar residues" evidence="1">
    <location>
        <begin position="338"/>
        <end position="350"/>
    </location>
</feature>
<protein>
    <submittedName>
        <fullName evidence="2">Uncharacterized protein</fullName>
    </submittedName>
</protein>
<feature type="region of interest" description="Disordered" evidence="1">
    <location>
        <begin position="374"/>
        <end position="394"/>
    </location>
</feature>
<dbReference type="AlphaFoldDB" id="A0A1A9V8D7"/>
<name>A0A1A9V8D7_GLOAU</name>
<dbReference type="VEuPathDB" id="VectorBase:GAUT029105"/>
<reference evidence="2" key="1">
    <citation type="submission" date="2020-05" db="UniProtKB">
        <authorList>
            <consortium name="EnsemblMetazoa"/>
        </authorList>
    </citation>
    <scope>IDENTIFICATION</scope>
    <source>
        <strain evidence="2">TTRI</strain>
    </source>
</reference>
<evidence type="ECO:0000313" key="2">
    <source>
        <dbReference type="EnsemblMetazoa" id="GAUT029105-PA"/>
    </source>
</evidence>
<sequence length="529" mass="55249">MVERFQRLAYAFQTPPKMSIKSADQRPGPGILKVKKNCCESLSEAKSSQQSLIGPSGDKINSLAKDCRHPNGTGEEKIIKVTATIILPTTKTAANTLKTFATTTTQVTTSDCFNTAVSNGSEVALALIASTSVATGFGLAFIPINSRAAVKPLVPTKLISTLTTSKTSSTVLGNTNAAIISPNIMPANANQGHNATMQTLNYSLIAATKPPIASAKVALDSNSETLSNNKLTRTTSAASSAQSITQTTKSLNLLHGDNSNLKTKPIRTEMSHSAAKVIGDTPVTQVIVEAATTVASITTASTNSKYINLLQNSNAITPPLFTNVTNLSTATTRAVTTSISKASKASNENQIKSEKTRSDTSQLFETATKASTLSIRPSLSSASRNSPSSNSKEAAEQILPTNLKMQNNATKPAFNTKATTTLTTTSSKPQTTFAVKEITTKPIATALAASKTVTVSVASNIHNTITTGAGTFAKNTETIMSNSVSRKSSITGTTTATTNTAAKQPDTCTDILNNLTANITATVTTTTFK</sequence>
<evidence type="ECO:0000313" key="3">
    <source>
        <dbReference type="Proteomes" id="UP000078200"/>
    </source>
</evidence>
<dbReference type="EnsemblMetazoa" id="GAUT029105-RA">
    <property type="protein sequence ID" value="GAUT029105-PA"/>
    <property type="gene ID" value="GAUT029105"/>
</dbReference>
<evidence type="ECO:0000256" key="1">
    <source>
        <dbReference type="SAM" id="MobiDB-lite"/>
    </source>
</evidence>
<organism evidence="2 3">
    <name type="scientific">Glossina austeni</name>
    <name type="common">Savannah tsetse fly</name>
    <dbReference type="NCBI Taxonomy" id="7395"/>
    <lineage>
        <taxon>Eukaryota</taxon>
        <taxon>Metazoa</taxon>
        <taxon>Ecdysozoa</taxon>
        <taxon>Arthropoda</taxon>
        <taxon>Hexapoda</taxon>
        <taxon>Insecta</taxon>
        <taxon>Pterygota</taxon>
        <taxon>Neoptera</taxon>
        <taxon>Endopterygota</taxon>
        <taxon>Diptera</taxon>
        <taxon>Brachycera</taxon>
        <taxon>Muscomorpha</taxon>
        <taxon>Hippoboscoidea</taxon>
        <taxon>Glossinidae</taxon>
        <taxon>Glossina</taxon>
    </lineage>
</organism>
<dbReference type="Proteomes" id="UP000078200">
    <property type="component" value="Unassembled WGS sequence"/>
</dbReference>
<keyword evidence="3" id="KW-1185">Reference proteome</keyword>
<dbReference type="STRING" id="7395.A0A1A9V8D7"/>
<proteinExistence type="predicted"/>
<accession>A0A1A9V8D7</accession>
<feature type="region of interest" description="Disordered" evidence="1">
    <location>
        <begin position="338"/>
        <end position="362"/>
    </location>
</feature>